<comment type="caution">
    <text evidence="1">The sequence shown here is derived from an EMBL/GenBank/DDBJ whole genome shotgun (WGS) entry which is preliminary data.</text>
</comment>
<proteinExistence type="predicted"/>
<dbReference type="Proteomes" id="UP001060085">
    <property type="component" value="Linkage Group LG01"/>
</dbReference>
<reference evidence="2" key="1">
    <citation type="journal article" date="2023" name="Nat. Plants">
        <title>Single-cell RNA sequencing provides a high-resolution roadmap for understanding the multicellular compartmentation of specialized metabolism.</title>
        <authorList>
            <person name="Sun S."/>
            <person name="Shen X."/>
            <person name="Li Y."/>
            <person name="Li Y."/>
            <person name="Wang S."/>
            <person name="Li R."/>
            <person name="Zhang H."/>
            <person name="Shen G."/>
            <person name="Guo B."/>
            <person name="Wei J."/>
            <person name="Xu J."/>
            <person name="St-Pierre B."/>
            <person name="Chen S."/>
            <person name="Sun C."/>
        </authorList>
    </citation>
    <scope>NUCLEOTIDE SEQUENCE [LARGE SCALE GENOMIC DNA]</scope>
</reference>
<gene>
    <name evidence="1" type="ORF">M9H77_04321</name>
</gene>
<keyword evidence="2" id="KW-1185">Reference proteome</keyword>
<accession>A0ACC0CDN4</accession>
<protein>
    <submittedName>
        <fullName evidence="1">Uncharacterized protein</fullName>
    </submittedName>
</protein>
<evidence type="ECO:0000313" key="2">
    <source>
        <dbReference type="Proteomes" id="UP001060085"/>
    </source>
</evidence>
<dbReference type="EMBL" id="CM044701">
    <property type="protein sequence ID" value="KAI5683093.1"/>
    <property type="molecule type" value="Genomic_DNA"/>
</dbReference>
<sequence>MESQLVQGHIRTGYTTCYGIIKICNQKNRMYQPGNVHLPDALVDTTRVKYYKLPKRPKEDSRKWSQYDWIHSVIIDAQLRMEIGLHLAF</sequence>
<evidence type="ECO:0000313" key="1">
    <source>
        <dbReference type="EMBL" id="KAI5683093.1"/>
    </source>
</evidence>
<organism evidence="1 2">
    <name type="scientific">Catharanthus roseus</name>
    <name type="common">Madagascar periwinkle</name>
    <name type="synonym">Vinca rosea</name>
    <dbReference type="NCBI Taxonomy" id="4058"/>
    <lineage>
        <taxon>Eukaryota</taxon>
        <taxon>Viridiplantae</taxon>
        <taxon>Streptophyta</taxon>
        <taxon>Embryophyta</taxon>
        <taxon>Tracheophyta</taxon>
        <taxon>Spermatophyta</taxon>
        <taxon>Magnoliopsida</taxon>
        <taxon>eudicotyledons</taxon>
        <taxon>Gunneridae</taxon>
        <taxon>Pentapetalae</taxon>
        <taxon>asterids</taxon>
        <taxon>lamiids</taxon>
        <taxon>Gentianales</taxon>
        <taxon>Apocynaceae</taxon>
        <taxon>Rauvolfioideae</taxon>
        <taxon>Vinceae</taxon>
        <taxon>Catharanthinae</taxon>
        <taxon>Catharanthus</taxon>
    </lineage>
</organism>
<name>A0ACC0CDN4_CATRO</name>